<comment type="caution">
    <text evidence="3">The sequence shown here is derived from an EMBL/GenBank/DDBJ whole genome shotgun (WGS) entry which is preliminary data.</text>
</comment>
<feature type="region of interest" description="Disordered" evidence="1">
    <location>
        <begin position="1"/>
        <end position="21"/>
    </location>
</feature>
<name>A0A919U025_9CELL</name>
<feature type="transmembrane region" description="Helical" evidence="2">
    <location>
        <begin position="179"/>
        <end position="200"/>
    </location>
</feature>
<dbReference type="Pfam" id="PF10067">
    <property type="entry name" value="DUF2306"/>
    <property type="match status" value="1"/>
</dbReference>
<keyword evidence="4" id="KW-1185">Reference proteome</keyword>
<accession>A0A919U025</accession>
<evidence type="ECO:0000256" key="1">
    <source>
        <dbReference type="SAM" id="MobiDB-lite"/>
    </source>
</evidence>
<feature type="transmembrane region" description="Helical" evidence="2">
    <location>
        <begin position="73"/>
        <end position="98"/>
    </location>
</feature>
<dbReference type="RefSeq" id="WP_203757051.1">
    <property type="nucleotide sequence ID" value="NZ_BONK01000011.1"/>
</dbReference>
<evidence type="ECO:0008006" key="5">
    <source>
        <dbReference type="Google" id="ProtNLM"/>
    </source>
</evidence>
<dbReference type="InterPro" id="IPR018750">
    <property type="entry name" value="DUF2306_membrane"/>
</dbReference>
<organism evidence="3 4">
    <name type="scientific">Cellulomonas chitinilytica</name>
    <dbReference type="NCBI Taxonomy" id="398759"/>
    <lineage>
        <taxon>Bacteria</taxon>
        <taxon>Bacillati</taxon>
        <taxon>Actinomycetota</taxon>
        <taxon>Actinomycetes</taxon>
        <taxon>Micrococcales</taxon>
        <taxon>Cellulomonadaceae</taxon>
        <taxon>Cellulomonas</taxon>
    </lineage>
</organism>
<proteinExistence type="predicted"/>
<keyword evidence="2" id="KW-0472">Membrane</keyword>
<protein>
    <recommendedName>
        <fullName evidence="5">DUF2306 domain-containing protein</fullName>
    </recommendedName>
</protein>
<feature type="transmembrane region" description="Helical" evidence="2">
    <location>
        <begin position="28"/>
        <end position="50"/>
    </location>
</feature>
<evidence type="ECO:0000313" key="4">
    <source>
        <dbReference type="Proteomes" id="UP000632740"/>
    </source>
</evidence>
<dbReference type="Proteomes" id="UP000632740">
    <property type="component" value="Unassembled WGS sequence"/>
</dbReference>
<gene>
    <name evidence="3" type="ORF">Cch01nite_31090</name>
</gene>
<reference evidence="3" key="1">
    <citation type="submission" date="2021-01" db="EMBL/GenBank/DDBJ databases">
        <title>Whole genome shotgun sequence of Cellulomonas chitinilytica NBRC 110799.</title>
        <authorList>
            <person name="Komaki H."/>
            <person name="Tamura T."/>
        </authorList>
    </citation>
    <scope>NUCLEOTIDE SEQUENCE</scope>
    <source>
        <strain evidence="3">NBRC 110799</strain>
    </source>
</reference>
<evidence type="ECO:0000256" key="2">
    <source>
        <dbReference type="SAM" id="Phobius"/>
    </source>
</evidence>
<feature type="transmembrane region" description="Helical" evidence="2">
    <location>
        <begin position="215"/>
        <end position="235"/>
    </location>
</feature>
<feature type="transmembrane region" description="Helical" evidence="2">
    <location>
        <begin position="110"/>
        <end position="132"/>
    </location>
</feature>
<feature type="transmembrane region" description="Helical" evidence="2">
    <location>
        <begin position="138"/>
        <end position="158"/>
    </location>
</feature>
<sequence>MTTSTDAPARPQRPPTVARRRRRATGRVGWVAVLLTALAIVAYSAVPYLMGSLEELDPDRAPLASAYSQTPPVVQVALVVHVVGAAVALLTGPFQFWAGARRRFPRLHRWLGRTYLSGVLVGGLAALVMAPWNTAGMIGFLGFGSLGVLWIWTGWRAYRSIRSGDVRSHQAWMIRSFALTYAAVTLRTWTGVLVAAQAFAAGDGAFDVDAAFQNAYYAVTFLAWVPNVLVAEWMVRRRGLPSVRIVDPVGAAPQAAQGAGRR</sequence>
<evidence type="ECO:0000313" key="3">
    <source>
        <dbReference type="EMBL" id="GIG22385.1"/>
    </source>
</evidence>
<keyword evidence="2" id="KW-0812">Transmembrane</keyword>
<dbReference type="AlphaFoldDB" id="A0A919U025"/>
<dbReference type="EMBL" id="BONK01000011">
    <property type="protein sequence ID" value="GIG22385.1"/>
    <property type="molecule type" value="Genomic_DNA"/>
</dbReference>
<keyword evidence="2" id="KW-1133">Transmembrane helix</keyword>